<comment type="similarity">
    <text evidence="2">Belongs to the methyl-accepting chemotaxis (MCP) protein family.</text>
</comment>
<dbReference type="InterPro" id="IPR004089">
    <property type="entry name" value="MCPsignal_dom"/>
</dbReference>
<dbReference type="PANTHER" id="PTHR32089:SF112">
    <property type="entry name" value="LYSOZYME-LIKE PROTEIN-RELATED"/>
    <property type="match status" value="1"/>
</dbReference>
<dbReference type="Gene3D" id="1.10.287.950">
    <property type="entry name" value="Methyl-accepting chemotaxis protein"/>
    <property type="match status" value="1"/>
</dbReference>
<evidence type="ECO:0000256" key="3">
    <source>
        <dbReference type="PROSITE-ProRule" id="PRU00284"/>
    </source>
</evidence>
<feature type="transmembrane region" description="Helical" evidence="5">
    <location>
        <begin position="144"/>
        <end position="165"/>
    </location>
</feature>
<feature type="transmembrane region" description="Helical" evidence="5">
    <location>
        <begin position="67"/>
        <end position="86"/>
    </location>
</feature>
<evidence type="ECO:0000259" key="6">
    <source>
        <dbReference type="PROSITE" id="PS50111"/>
    </source>
</evidence>
<evidence type="ECO:0000256" key="4">
    <source>
        <dbReference type="SAM" id="Coils"/>
    </source>
</evidence>
<feature type="coiled-coil region" evidence="4">
    <location>
        <begin position="179"/>
        <end position="206"/>
    </location>
</feature>
<dbReference type="Proteomes" id="UP001596053">
    <property type="component" value="Unassembled WGS sequence"/>
</dbReference>
<dbReference type="SUPFAM" id="SSF58104">
    <property type="entry name" value="Methyl-accepting chemotaxis protein (MCP) signaling domain"/>
    <property type="match status" value="1"/>
</dbReference>
<evidence type="ECO:0000256" key="5">
    <source>
        <dbReference type="SAM" id="Phobius"/>
    </source>
</evidence>
<feature type="transmembrane region" description="Helical" evidence="5">
    <location>
        <begin position="116"/>
        <end position="138"/>
    </location>
</feature>
<protein>
    <submittedName>
        <fullName evidence="7">Methyl-accepting chemotaxis protein</fullName>
    </submittedName>
</protein>
<evidence type="ECO:0000313" key="7">
    <source>
        <dbReference type="EMBL" id="MFC5421636.1"/>
    </source>
</evidence>
<accession>A0ABW0ITI2</accession>
<evidence type="ECO:0000256" key="2">
    <source>
        <dbReference type="ARBA" id="ARBA00029447"/>
    </source>
</evidence>
<keyword evidence="5" id="KW-0472">Membrane</keyword>
<evidence type="ECO:0000313" key="8">
    <source>
        <dbReference type="Proteomes" id="UP001596053"/>
    </source>
</evidence>
<dbReference type="InterPro" id="IPR004090">
    <property type="entry name" value="Chemotax_Me-accpt_rcpt"/>
</dbReference>
<sequence length="485" mass="51496">MGEVERLRARFARLLIALLWANVALLLIGTPSGGPAQANLTAMGAALAIMGTLAWRIDRIGWVTRQVTSVVLVGQVMLLVYAFAGHPYQADLHMYFFAMLAVLAGWLDWRIFLPATLAITVHHLALSFVYSAGVFPGGGDLRRALLHGAIVTVQAGALSWIVWALRLAVEASERERSEAQTARAVADEARRDVAETTAQAASERRRMLHDLANEFERNIAAIARAVIASISSLRAASQQMRDGAAEVSQRSTAASEASRQSSSNVIAITAATSELADSFTEVDRQVNEASRLVGDTTQQALTVLDRVGDLSRKVHEIGNVTNVISTIARHTNLLALNASIEAARIGSMGGGFAVVAHEIKGLADETWRATEQIQSQIDAIGVSGADAVQAIDAMTATIETLNQISRAVAIVVEKQNVATAGIAENVRRAASETVTAGGHIDIVNRVAGETGEAAHHVADSADALARQSADLDTEVAQFLGRIRAA</sequence>
<reference evidence="8" key="1">
    <citation type="journal article" date="2019" name="Int. J. Syst. Evol. Microbiol.">
        <title>The Global Catalogue of Microorganisms (GCM) 10K type strain sequencing project: providing services to taxonomists for standard genome sequencing and annotation.</title>
        <authorList>
            <consortium name="The Broad Institute Genomics Platform"/>
            <consortium name="The Broad Institute Genome Sequencing Center for Infectious Disease"/>
            <person name="Wu L."/>
            <person name="Ma J."/>
        </authorList>
    </citation>
    <scope>NUCLEOTIDE SEQUENCE [LARGE SCALE GENOMIC DNA]</scope>
    <source>
        <strain evidence="8">NCAIM B.01391</strain>
    </source>
</reference>
<keyword evidence="5" id="KW-0812">Transmembrane</keyword>
<evidence type="ECO:0000256" key="1">
    <source>
        <dbReference type="ARBA" id="ARBA00023224"/>
    </source>
</evidence>
<gene>
    <name evidence="7" type="ORF">ACFPOB_18935</name>
</gene>
<dbReference type="PANTHER" id="PTHR32089">
    <property type="entry name" value="METHYL-ACCEPTING CHEMOTAXIS PROTEIN MCPB"/>
    <property type="match status" value="1"/>
</dbReference>
<proteinExistence type="inferred from homology"/>
<organism evidence="7 8">
    <name type="scientific">Bosea eneae</name>
    <dbReference type="NCBI Taxonomy" id="151454"/>
    <lineage>
        <taxon>Bacteria</taxon>
        <taxon>Pseudomonadati</taxon>
        <taxon>Pseudomonadota</taxon>
        <taxon>Alphaproteobacteria</taxon>
        <taxon>Hyphomicrobiales</taxon>
        <taxon>Boseaceae</taxon>
        <taxon>Bosea</taxon>
    </lineage>
</organism>
<keyword evidence="1 3" id="KW-0807">Transducer</keyword>
<keyword evidence="8" id="KW-1185">Reference proteome</keyword>
<dbReference type="PRINTS" id="PR00260">
    <property type="entry name" value="CHEMTRNSDUCR"/>
</dbReference>
<feature type="transmembrane region" description="Helical" evidence="5">
    <location>
        <begin position="12"/>
        <end position="30"/>
    </location>
</feature>
<dbReference type="Pfam" id="PF00015">
    <property type="entry name" value="MCPsignal"/>
    <property type="match status" value="1"/>
</dbReference>
<comment type="caution">
    <text evidence="7">The sequence shown here is derived from an EMBL/GenBank/DDBJ whole genome shotgun (WGS) entry which is preliminary data.</text>
</comment>
<feature type="transmembrane region" description="Helical" evidence="5">
    <location>
        <begin position="36"/>
        <end position="55"/>
    </location>
</feature>
<dbReference type="SMART" id="SM00283">
    <property type="entry name" value="MA"/>
    <property type="match status" value="1"/>
</dbReference>
<dbReference type="RefSeq" id="WP_377799919.1">
    <property type="nucleotide sequence ID" value="NZ_JBHSLW010000031.1"/>
</dbReference>
<dbReference type="EMBL" id="JBHSLW010000031">
    <property type="protein sequence ID" value="MFC5421636.1"/>
    <property type="molecule type" value="Genomic_DNA"/>
</dbReference>
<keyword evidence="4" id="KW-0175">Coiled coil</keyword>
<name>A0ABW0ITI2_9HYPH</name>
<feature type="domain" description="Methyl-accepting transducer" evidence="6">
    <location>
        <begin position="229"/>
        <end position="465"/>
    </location>
</feature>
<dbReference type="PROSITE" id="PS50111">
    <property type="entry name" value="CHEMOTAXIS_TRANSDUC_2"/>
    <property type="match status" value="1"/>
</dbReference>
<keyword evidence="5" id="KW-1133">Transmembrane helix</keyword>